<name>A0A4Q4ZMM4_9ACTN</name>
<organism evidence="3 4">
    <name type="scientific">Nocardioides guangzhouensis</name>
    <dbReference type="NCBI Taxonomy" id="2497878"/>
    <lineage>
        <taxon>Bacteria</taxon>
        <taxon>Bacillati</taxon>
        <taxon>Actinomycetota</taxon>
        <taxon>Actinomycetes</taxon>
        <taxon>Propionibacteriales</taxon>
        <taxon>Nocardioidaceae</taxon>
        <taxon>Nocardioides</taxon>
    </lineage>
</organism>
<reference evidence="3 4" key="1">
    <citation type="submission" date="2019-01" db="EMBL/GenBank/DDBJ databases">
        <title>Nocardioides guangzhouensis sp. nov., an actinobacterium isolated from soil.</title>
        <authorList>
            <person name="Fu Y."/>
            <person name="Cai Y."/>
            <person name="Lin Z."/>
            <person name="Chen P."/>
        </authorList>
    </citation>
    <scope>NUCLEOTIDE SEQUENCE [LARGE SCALE GENOMIC DNA]</scope>
    <source>
        <strain evidence="3 4">130</strain>
    </source>
</reference>
<feature type="signal peptide" evidence="2">
    <location>
        <begin position="1"/>
        <end position="18"/>
    </location>
</feature>
<feature type="region of interest" description="Disordered" evidence="1">
    <location>
        <begin position="119"/>
        <end position="147"/>
    </location>
</feature>
<comment type="caution">
    <text evidence="3">The sequence shown here is derived from an EMBL/GenBank/DDBJ whole genome shotgun (WGS) entry which is preliminary data.</text>
</comment>
<dbReference type="AlphaFoldDB" id="A0A4Q4ZMM4"/>
<proteinExistence type="predicted"/>
<dbReference type="PROSITE" id="PS51257">
    <property type="entry name" value="PROKAR_LIPOPROTEIN"/>
    <property type="match status" value="1"/>
</dbReference>
<evidence type="ECO:0000256" key="2">
    <source>
        <dbReference type="SAM" id="SignalP"/>
    </source>
</evidence>
<sequence>MRVALVGAGMVLMAGMLAGCGDDAPENASKEDFCDAFEAVGSAGDDFDKGKERLQDLKDTGTPEDIPDDAREGFDILLGVVEDADSADEVDKAAEDLSKEDTKKVEAFTTYTIKKCTDLGDLPSEMPSDMPTELPSDIPSDLLSPTS</sequence>
<dbReference type="Proteomes" id="UP000295198">
    <property type="component" value="Unassembled WGS sequence"/>
</dbReference>
<protein>
    <recommendedName>
        <fullName evidence="5">Lipoprotein</fullName>
    </recommendedName>
</protein>
<keyword evidence="4" id="KW-1185">Reference proteome</keyword>
<evidence type="ECO:0000313" key="3">
    <source>
        <dbReference type="EMBL" id="RYP88714.1"/>
    </source>
</evidence>
<evidence type="ECO:0008006" key="5">
    <source>
        <dbReference type="Google" id="ProtNLM"/>
    </source>
</evidence>
<dbReference type="RefSeq" id="WP_134713616.1">
    <property type="nucleotide sequence ID" value="NZ_SDKM01000002.1"/>
</dbReference>
<dbReference type="EMBL" id="SDKM01000002">
    <property type="protein sequence ID" value="RYP88714.1"/>
    <property type="molecule type" value="Genomic_DNA"/>
</dbReference>
<accession>A0A4Q4ZMM4</accession>
<gene>
    <name evidence="3" type="ORF">EKO23_02195</name>
</gene>
<feature type="chain" id="PRO_5039147653" description="Lipoprotein" evidence="2">
    <location>
        <begin position="19"/>
        <end position="147"/>
    </location>
</feature>
<dbReference type="OrthoDB" id="3786712at2"/>
<keyword evidence="2" id="KW-0732">Signal</keyword>
<evidence type="ECO:0000256" key="1">
    <source>
        <dbReference type="SAM" id="MobiDB-lite"/>
    </source>
</evidence>
<evidence type="ECO:0000313" key="4">
    <source>
        <dbReference type="Proteomes" id="UP000295198"/>
    </source>
</evidence>